<evidence type="ECO:0000313" key="2">
    <source>
        <dbReference type="EMBL" id="OSX70905.1"/>
    </source>
</evidence>
<organism evidence="2 3">
    <name type="scientific">Porphyra umbilicalis</name>
    <name type="common">Purple laver</name>
    <name type="synonym">Red alga</name>
    <dbReference type="NCBI Taxonomy" id="2786"/>
    <lineage>
        <taxon>Eukaryota</taxon>
        <taxon>Rhodophyta</taxon>
        <taxon>Bangiophyceae</taxon>
        <taxon>Bangiales</taxon>
        <taxon>Bangiaceae</taxon>
        <taxon>Porphyra</taxon>
    </lineage>
</organism>
<dbReference type="EMBL" id="KV919192">
    <property type="protein sequence ID" value="OSX70905.1"/>
    <property type="molecule type" value="Genomic_DNA"/>
</dbReference>
<evidence type="ECO:0000256" key="1">
    <source>
        <dbReference type="SAM" id="MobiDB-lite"/>
    </source>
</evidence>
<proteinExistence type="predicted"/>
<evidence type="ECO:0000313" key="3">
    <source>
        <dbReference type="Proteomes" id="UP000218209"/>
    </source>
</evidence>
<dbReference type="PROSITE" id="PS51257">
    <property type="entry name" value="PROKAR_LIPOPROTEIN"/>
    <property type="match status" value="1"/>
</dbReference>
<keyword evidence="3" id="KW-1185">Reference proteome</keyword>
<dbReference type="AlphaFoldDB" id="A0A1X6NQQ2"/>
<reference evidence="2 3" key="1">
    <citation type="submission" date="2017-03" db="EMBL/GenBank/DDBJ databases">
        <title>WGS assembly of Porphyra umbilicalis.</title>
        <authorList>
            <person name="Brawley S.H."/>
            <person name="Blouin N.A."/>
            <person name="Ficko-Blean E."/>
            <person name="Wheeler G.L."/>
            <person name="Lohr M."/>
            <person name="Goodson H.V."/>
            <person name="Jenkins J.W."/>
            <person name="Blaby-Haas C.E."/>
            <person name="Helliwell K.E."/>
            <person name="Chan C."/>
            <person name="Marriage T."/>
            <person name="Bhattacharya D."/>
            <person name="Klein A.S."/>
            <person name="Badis Y."/>
            <person name="Brodie J."/>
            <person name="Cao Y."/>
            <person name="Collen J."/>
            <person name="Dittami S.M."/>
            <person name="Gachon C.M."/>
            <person name="Green B.R."/>
            <person name="Karpowicz S."/>
            <person name="Kim J.W."/>
            <person name="Kudahl U."/>
            <person name="Lin S."/>
            <person name="Michel G."/>
            <person name="Mittag M."/>
            <person name="Olson B.J."/>
            <person name="Pangilinan J."/>
            <person name="Peng Y."/>
            <person name="Qiu H."/>
            <person name="Shu S."/>
            <person name="Singer J.T."/>
            <person name="Smith A.G."/>
            <person name="Sprecher B.N."/>
            <person name="Wagner V."/>
            <person name="Wang W."/>
            <person name="Wang Z.-Y."/>
            <person name="Yan J."/>
            <person name="Yarish C."/>
            <person name="Zoeuner-Riek S."/>
            <person name="Zhuang Y."/>
            <person name="Zou Y."/>
            <person name="Lindquist E.A."/>
            <person name="Grimwood J."/>
            <person name="Barry K."/>
            <person name="Rokhsar D.S."/>
            <person name="Schmutz J."/>
            <person name="Stiller J.W."/>
            <person name="Grossman A.R."/>
            <person name="Prochnik S.E."/>
        </authorList>
    </citation>
    <scope>NUCLEOTIDE SEQUENCE [LARGE SCALE GENOMIC DNA]</scope>
    <source>
        <strain evidence="2">4086291</strain>
    </source>
</reference>
<accession>A0A1X6NQQ2</accession>
<feature type="region of interest" description="Disordered" evidence="1">
    <location>
        <begin position="84"/>
        <end position="123"/>
    </location>
</feature>
<sequence>MPSWMPRSSSCAWSSWMAACDAASNATGIIRRMSSSRLANATAASVRKAWMRASRVRRAPASAPVADAHPAYDAIVSSEGIKPPRRTATKVVSATSHSPRRRHRIADVVSAMPRSAKQRMPRA</sequence>
<gene>
    <name evidence="2" type="ORF">BU14_0640s0011</name>
</gene>
<protein>
    <submittedName>
        <fullName evidence="2">Uncharacterized protein</fullName>
    </submittedName>
</protein>
<dbReference type="Proteomes" id="UP000218209">
    <property type="component" value="Unassembled WGS sequence"/>
</dbReference>
<name>A0A1X6NQQ2_PORUM</name>